<organism evidence="3 4">
    <name type="scientific">Aristolochia fimbriata</name>
    <name type="common">White veined hardy Dutchman's pipe vine</name>
    <dbReference type="NCBI Taxonomy" id="158543"/>
    <lineage>
        <taxon>Eukaryota</taxon>
        <taxon>Viridiplantae</taxon>
        <taxon>Streptophyta</taxon>
        <taxon>Embryophyta</taxon>
        <taxon>Tracheophyta</taxon>
        <taxon>Spermatophyta</taxon>
        <taxon>Magnoliopsida</taxon>
        <taxon>Magnoliidae</taxon>
        <taxon>Piperales</taxon>
        <taxon>Aristolochiaceae</taxon>
        <taxon>Aristolochia</taxon>
    </lineage>
</organism>
<comment type="caution">
    <text evidence="3">The sequence shown here is derived from an EMBL/GenBank/DDBJ whole genome shotgun (WGS) entry which is preliminary data.</text>
</comment>
<dbReference type="EMBL" id="JAINDJ010000005">
    <property type="protein sequence ID" value="KAG9447379.1"/>
    <property type="molecule type" value="Genomic_DNA"/>
</dbReference>
<evidence type="ECO:0000256" key="2">
    <source>
        <dbReference type="SAM" id="Phobius"/>
    </source>
</evidence>
<accession>A0AAV7EFA9</accession>
<protein>
    <submittedName>
        <fullName evidence="3">Uncharacterized protein</fullName>
    </submittedName>
</protein>
<dbReference type="InterPro" id="IPR004158">
    <property type="entry name" value="DUF247_pln"/>
</dbReference>
<evidence type="ECO:0000313" key="3">
    <source>
        <dbReference type="EMBL" id="KAG9447379.1"/>
    </source>
</evidence>
<evidence type="ECO:0000256" key="1">
    <source>
        <dbReference type="SAM" id="MobiDB-lite"/>
    </source>
</evidence>
<proteinExistence type="predicted"/>
<gene>
    <name evidence="3" type="ORF">H6P81_013507</name>
</gene>
<name>A0AAV7EFA9_ARIFI</name>
<dbReference type="Pfam" id="PF03140">
    <property type="entry name" value="DUF247"/>
    <property type="match status" value="1"/>
</dbReference>
<feature type="transmembrane region" description="Helical" evidence="2">
    <location>
        <begin position="479"/>
        <end position="502"/>
    </location>
</feature>
<dbReference type="Proteomes" id="UP000825729">
    <property type="component" value="Unassembled WGS sequence"/>
</dbReference>
<keyword evidence="2" id="KW-0812">Transmembrane</keyword>
<dbReference type="AlphaFoldDB" id="A0AAV7EFA9"/>
<keyword evidence="4" id="KW-1185">Reference proteome</keyword>
<sequence>MEDLRWILDMKQLEEKAKETQKGHHSIYKVPPYLSDLNKKAYMPQIVSFGPYHHEDPQCKGMQEHKLRALFQFVKRSGKPIERYKSELEKVVNQLVDSYDELDKPRKSDSDPFLCLMILDGAFVLEIMKTATGKSNDYPPDDPIFGDHGNLYYVPFIRRDMLLIENQIPMLVLMTLLHVHDQKPHQAEDKKSDQGTKMSSSEQRPAGKKELPAATFVPIEGKTTQDAENPRRTEHNINTRPPWIPREVEEDLKKLVLKFFFDHGDMKVGEEPCLHLLDLYRKTMLGGDGGATPTTTNKPKSWHQRLLDLCFATKNDDDDDDEGSPTLEIMRSATELDEAGVDFKRLKTQNINAITFYNGVLCLPTLVVDDHTESTFLNLMAFERLHVGTKNQIASYICFMDNIIDSAADVAILHKQGIIQNAAGSDKAVASLFNQLAKEVPLDSESSLHDVEKHVNDYCKQKLNQWRADLCHNYFTSPWALISFLAGVFLLVLTVVQSVYSISDFYRK</sequence>
<dbReference type="PANTHER" id="PTHR31170:SF18">
    <property type="entry name" value="(WILD MALAYSIAN BANANA) HYPOTHETICAL PROTEIN"/>
    <property type="match status" value="1"/>
</dbReference>
<dbReference type="PANTHER" id="PTHR31170">
    <property type="entry name" value="BNAC04G53230D PROTEIN"/>
    <property type="match status" value="1"/>
</dbReference>
<feature type="compositionally biased region" description="Basic and acidic residues" evidence="1">
    <location>
        <begin position="184"/>
        <end position="194"/>
    </location>
</feature>
<keyword evidence="2" id="KW-0472">Membrane</keyword>
<feature type="region of interest" description="Disordered" evidence="1">
    <location>
        <begin position="184"/>
        <end position="213"/>
    </location>
</feature>
<reference evidence="3 4" key="1">
    <citation type="submission" date="2021-07" db="EMBL/GenBank/DDBJ databases">
        <title>The Aristolochia fimbriata genome: insights into angiosperm evolution, floral development and chemical biosynthesis.</title>
        <authorList>
            <person name="Jiao Y."/>
        </authorList>
    </citation>
    <scope>NUCLEOTIDE SEQUENCE [LARGE SCALE GENOMIC DNA]</scope>
    <source>
        <strain evidence="3">IBCAS-2021</strain>
        <tissue evidence="3">Leaf</tissue>
    </source>
</reference>
<keyword evidence="2" id="KW-1133">Transmembrane helix</keyword>
<evidence type="ECO:0000313" key="4">
    <source>
        <dbReference type="Proteomes" id="UP000825729"/>
    </source>
</evidence>